<dbReference type="PANTHER" id="PTHR12133:SF2">
    <property type="entry name" value="TRNA (ADENINE(58)-N(1))-METHYLTRANSFERASE CATALYTIC SUBUNIT TRMT61A"/>
    <property type="match status" value="1"/>
</dbReference>
<dbReference type="InterPro" id="IPR049470">
    <property type="entry name" value="TRM61_C"/>
</dbReference>
<sequence>MWSKARDIAAGDTVILWLTRDALQPLIIEPGKEFNSKFGSYRHSDLVGIPFGSKVGSRTGKGFIHVLRPTPELWTMALPHRTQILYLADIAFITSHLNIKGGSHVVEAGTGSGSFSHSVMRSIGSSGHLWSYEFHETRANKARQEFLRHGLSDRVTLSHRNVCKDGFTVIDAADALFLDLPAPWDAIEHAKKALRKDRIARICCFSPCMEQVLRTVSALNDAGFTDITMYETLLRPYDVQQTPALPTIADLSHKLKQSELRREEKRLKQIASGHRGGSEDENNGKKFPGVSAPGPGYESSSSLSFGEKRKREGAEGENEEMLTGEPTGGKRAKTEEEVVVVEDTQSSTPEDVPMNDTPLLLKVERSFGEEKSEMPSLVQPMKINLSKVMPEVRGHTSYLTFACLLPPLPTEVTNESSEKAQ</sequence>
<keyword evidence="5" id="KW-0808">Transferase</keyword>
<name>A0ABQ8Q254_9AGAR</name>
<evidence type="ECO:0000256" key="2">
    <source>
        <dbReference type="ARBA" id="ARBA00012796"/>
    </source>
</evidence>
<comment type="subcellular location">
    <subcellularLocation>
        <location evidence="1">Nucleus</location>
    </subcellularLocation>
</comment>
<dbReference type="PROSITE" id="PS51620">
    <property type="entry name" value="SAM_TRM61"/>
    <property type="match status" value="1"/>
</dbReference>
<keyword evidence="6" id="KW-0949">S-adenosyl-L-methionine</keyword>
<evidence type="ECO:0000256" key="8">
    <source>
        <dbReference type="ARBA" id="ARBA00023242"/>
    </source>
</evidence>
<reference evidence="12" key="1">
    <citation type="submission" date="2022-08" db="EMBL/GenBank/DDBJ databases">
        <authorList>
            <consortium name="DOE Joint Genome Institute"/>
            <person name="Min B."/>
            <person name="Riley R."/>
            <person name="Sierra-Patev S."/>
            <person name="Naranjo-Ortiz M."/>
            <person name="Looney B."/>
            <person name="Konkel Z."/>
            <person name="Slot J.C."/>
            <person name="Sakamoto Y."/>
            <person name="Steenwyk J.L."/>
            <person name="Rokas A."/>
            <person name="Carro J."/>
            <person name="Camarero S."/>
            <person name="Ferreira P."/>
            <person name="Molpeceres G."/>
            <person name="Ruiz-Duenas F.J."/>
            <person name="Serrano A."/>
            <person name="Henrissat B."/>
            <person name="Drula E."/>
            <person name="Hughes K.W."/>
            <person name="Mata J.L."/>
            <person name="Ishikawa N.K."/>
            <person name="Vargas-Isla R."/>
            <person name="Ushijima S."/>
            <person name="Smith C.A."/>
            <person name="Ahrendt S."/>
            <person name="Andreopoulos W."/>
            <person name="He G."/>
            <person name="Labutti K."/>
            <person name="Lipzen A."/>
            <person name="Ng V."/>
            <person name="Sandor L."/>
            <person name="Barry K."/>
            <person name="Martinez A.T."/>
            <person name="Xiao Y."/>
            <person name="Gibbons J.G."/>
            <person name="Terashima K."/>
            <person name="Hibbett D.S."/>
            <person name="Grigoriev I.V."/>
        </authorList>
    </citation>
    <scope>NUCLEOTIDE SEQUENCE</scope>
    <source>
        <strain evidence="12">TFB10827</strain>
    </source>
</reference>
<evidence type="ECO:0000313" key="12">
    <source>
        <dbReference type="EMBL" id="KAJ3992769.1"/>
    </source>
</evidence>
<dbReference type="InterPro" id="IPR029063">
    <property type="entry name" value="SAM-dependent_MTases_sf"/>
</dbReference>
<feature type="region of interest" description="Disordered" evidence="10">
    <location>
        <begin position="269"/>
        <end position="358"/>
    </location>
</feature>
<evidence type="ECO:0000256" key="3">
    <source>
        <dbReference type="ARBA" id="ARBA00015963"/>
    </source>
</evidence>
<keyword evidence="4 12" id="KW-0489">Methyltransferase</keyword>
<keyword evidence="13" id="KW-1185">Reference proteome</keyword>
<dbReference type="GO" id="GO:0032259">
    <property type="term" value="P:methylation"/>
    <property type="evidence" value="ECO:0007669"/>
    <property type="project" value="UniProtKB-KW"/>
</dbReference>
<evidence type="ECO:0000256" key="5">
    <source>
        <dbReference type="ARBA" id="ARBA00022679"/>
    </source>
</evidence>
<evidence type="ECO:0000313" key="13">
    <source>
        <dbReference type="Proteomes" id="UP001163828"/>
    </source>
</evidence>
<protein>
    <recommendedName>
        <fullName evidence="3">tRNA (adenine(58)-N(1))-methyltransferase catalytic subunit TRM61</fullName>
        <ecNumber evidence="2">2.1.1.220</ecNumber>
    </recommendedName>
    <alternativeName>
        <fullName evidence="9">tRNA(m1A58)-methyltransferase subunit TRM61</fullName>
    </alternativeName>
</protein>
<dbReference type="PANTHER" id="PTHR12133">
    <property type="entry name" value="TRNA (ADENINE(58)-N(1))-METHYLTRANSFERASE"/>
    <property type="match status" value="1"/>
</dbReference>
<dbReference type="Proteomes" id="UP001163828">
    <property type="component" value="Unassembled WGS sequence"/>
</dbReference>
<dbReference type="Gene3D" id="3.40.50.150">
    <property type="entry name" value="Vaccinia Virus protein VP39"/>
    <property type="match status" value="1"/>
</dbReference>
<gene>
    <name evidence="12" type="ORF">F5050DRAFT_1786631</name>
</gene>
<evidence type="ECO:0000256" key="1">
    <source>
        <dbReference type="ARBA" id="ARBA00004123"/>
    </source>
</evidence>
<evidence type="ECO:0000256" key="4">
    <source>
        <dbReference type="ARBA" id="ARBA00022603"/>
    </source>
</evidence>
<evidence type="ECO:0000256" key="10">
    <source>
        <dbReference type="SAM" id="MobiDB-lite"/>
    </source>
</evidence>
<dbReference type="Pfam" id="PF08704">
    <property type="entry name" value="GCD14"/>
    <property type="match status" value="1"/>
</dbReference>
<dbReference type="Gene3D" id="3.10.330.20">
    <property type="match status" value="1"/>
</dbReference>
<proteinExistence type="predicted"/>
<dbReference type="EMBL" id="MU790824">
    <property type="protein sequence ID" value="KAJ3992769.1"/>
    <property type="molecule type" value="Genomic_DNA"/>
</dbReference>
<evidence type="ECO:0000259" key="11">
    <source>
        <dbReference type="Pfam" id="PF08704"/>
    </source>
</evidence>
<comment type="caution">
    <text evidence="12">The sequence shown here is derived from an EMBL/GenBank/DDBJ whole genome shotgun (WGS) entry which is preliminary data.</text>
</comment>
<evidence type="ECO:0000256" key="7">
    <source>
        <dbReference type="ARBA" id="ARBA00022694"/>
    </source>
</evidence>
<feature type="domain" description="tRNA (adenine(58)-N(1))-methyltransferase catalytic subunit TRM61 C-terminal" evidence="11">
    <location>
        <begin position="62"/>
        <end position="283"/>
    </location>
</feature>
<keyword evidence="7" id="KW-0819">tRNA processing</keyword>
<organism evidence="12 13">
    <name type="scientific">Lentinula boryana</name>
    <dbReference type="NCBI Taxonomy" id="40481"/>
    <lineage>
        <taxon>Eukaryota</taxon>
        <taxon>Fungi</taxon>
        <taxon>Dikarya</taxon>
        <taxon>Basidiomycota</taxon>
        <taxon>Agaricomycotina</taxon>
        <taxon>Agaricomycetes</taxon>
        <taxon>Agaricomycetidae</taxon>
        <taxon>Agaricales</taxon>
        <taxon>Marasmiineae</taxon>
        <taxon>Omphalotaceae</taxon>
        <taxon>Lentinula</taxon>
    </lineage>
</organism>
<dbReference type="InterPro" id="IPR014816">
    <property type="entry name" value="tRNA_MeTrfase_Gcd14"/>
</dbReference>
<keyword evidence="8" id="KW-0539">Nucleus</keyword>
<dbReference type="GO" id="GO:0008168">
    <property type="term" value="F:methyltransferase activity"/>
    <property type="evidence" value="ECO:0007669"/>
    <property type="project" value="UniProtKB-KW"/>
</dbReference>
<accession>A0ABQ8Q254</accession>
<evidence type="ECO:0000256" key="6">
    <source>
        <dbReference type="ARBA" id="ARBA00022691"/>
    </source>
</evidence>
<evidence type="ECO:0000256" key="9">
    <source>
        <dbReference type="ARBA" id="ARBA00033309"/>
    </source>
</evidence>
<dbReference type="SUPFAM" id="SSF53335">
    <property type="entry name" value="S-adenosyl-L-methionine-dependent methyltransferases"/>
    <property type="match status" value="1"/>
</dbReference>
<dbReference type="EC" id="2.1.1.220" evidence="2"/>